<accession>A0ABP7FAR6</accession>
<evidence type="ECO:0000256" key="1">
    <source>
        <dbReference type="ARBA" id="ARBA00022679"/>
    </source>
</evidence>
<dbReference type="PANTHER" id="PTHR48207">
    <property type="entry name" value="SUCCINATE--HYDROXYMETHYLGLUTARATE COA-TRANSFERASE"/>
    <property type="match status" value="1"/>
</dbReference>
<evidence type="ECO:0000313" key="3">
    <source>
        <dbReference type="Proteomes" id="UP001499884"/>
    </source>
</evidence>
<proteinExistence type="predicted"/>
<gene>
    <name evidence="2" type="ORF">GCM10023082_31780</name>
</gene>
<dbReference type="Proteomes" id="UP001499884">
    <property type="component" value="Unassembled WGS sequence"/>
</dbReference>
<keyword evidence="1" id="KW-0808">Transferase</keyword>
<dbReference type="InterPro" id="IPR023606">
    <property type="entry name" value="CoA-Trfase_III_dom_1_sf"/>
</dbReference>
<dbReference type="SUPFAM" id="SSF89796">
    <property type="entry name" value="CoA-transferase family III (CaiB/BaiF)"/>
    <property type="match status" value="1"/>
</dbReference>
<organism evidence="2 3">
    <name type="scientific">Streptomyces tremellae</name>
    <dbReference type="NCBI Taxonomy" id="1124239"/>
    <lineage>
        <taxon>Bacteria</taxon>
        <taxon>Bacillati</taxon>
        <taxon>Actinomycetota</taxon>
        <taxon>Actinomycetes</taxon>
        <taxon>Kitasatosporales</taxon>
        <taxon>Streptomycetaceae</taxon>
        <taxon>Streptomyces</taxon>
    </lineage>
</organism>
<name>A0ABP7FAR6_9ACTN</name>
<dbReference type="EMBL" id="BAABEP010000019">
    <property type="protein sequence ID" value="GAA3731786.1"/>
    <property type="molecule type" value="Genomic_DNA"/>
</dbReference>
<dbReference type="PANTHER" id="PTHR48207:SF4">
    <property type="entry name" value="BLL6097 PROTEIN"/>
    <property type="match status" value="1"/>
</dbReference>
<dbReference type="RefSeq" id="WP_345647054.1">
    <property type="nucleotide sequence ID" value="NZ_BAABEP010000019.1"/>
</dbReference>
<dbReference type="InterPro" id="IPR044855">
    <property type="entry name" value="CoA-Trfase_III_dom3_sf"/>
</dbReference>
<protein>
    <submittedName>
        <fullName evidence="2">CaiB/BaiF CoA-transferase family protein</fullName>
    </submittedName>
</protein>
<sequence length="394" mass="42208">MTGFLDAYRGEGPLRGVTVLDFSQMMMGPLATQLLGDLGALVIKVERPGTGEWERGYLPRGTRLDGESPYFLAMNRNKLSVTADLRDPGDTAFLKDLVGRCDAVVENFRPGVMDRLGLGYEDLLAHNPRLVYASGSGYGARGPDVRRPGQDMLVQAASGLAAHSGPADRPPTPVAAPVLDASTAFVLGLSLVSAVLDARENGTPRHVEASLLGTSLLIQCQEALVAMNTDLRWERSATGIAAPWTDSPYGVYATADGHLAVAMTPRTTLAAVFDLPADAVAAGDDEWFARREEIDALIREQLTAAGTADWLARLDEAGIWAAPVRELADVVETPQVAANGYVRTVRTGRDRPVRVVGLPVSMTGVDDIDRLPPPAVGEHNELIRNAVHDRESQQ</sequence>
<dbReference type="Gene3D" id="3.40.50.10540">
    <property type="entry name" value="Crotonobetainyl-coa:carnitine coa-transferase, domain 1"/>
    <property type="match status" value="1"/>
</dbReference>
<evidence type="ECO:0000313" key="2">
    <source>
        <dbReference type="EMBL" id="GAA3731786.1"/>
    </source>
</evidence>
<reference evidence="3" key="1">
    <citation type="journal article" date="2019" name="Int. J. Syst. Evol. Microbiol.">
        <title>The Global Catalogue of Microorganisms (GCM) 10K type strain sequencing project: providing services to taxonomists for standard genome sequencing and annotation.</title>
        <authorList>
            <consortium name="The Broad Institute Genomics Platform"/>
            <consortium name="The Broad Institute Genome Sequencing Center for Infectious Disease"/>
            <person name="Wu L."/>
            <person name="Ma J."/>
        </authorList>
    </citation>
    <scope>NUCLEOTIDE SEQUENCE [LARGE SCALE GENOMIC DNA]</scope>
    <source>
        <strain evidence="3">JCM 30846</strain>
    </source>
</reference>
<dbReference type="InterPro" id="IPR003673">
    <property type="entry name" value="CoA-Trfase_fam_III"/>
</dbReference>
<dbReference type="Gene3D" id="3.30.1540.10">
    <property type="entry name" value="formyl-coa transferase, domain 3"/>
    <property type="match status" value="1"/>
</dbReference>
<keyword evidence="3" id="KW-1185">Reference proteome</keyword>
<dbReference type="Pfam" id="PF02515">
    <property type="entry name" value="CoA_transf_3"/>
    <property type="match status" value="1"/>
</dbReference>
<comment type="caution">
    <text evidence="2">The sequence shown here is derived from an EMBL/GenBank/DDBJ whole genome shotgun (WGS) entry which is preliminary data.</text>
</comment>
<dbReference type="InterPro" id="IPR050483">
    <property type="entry name" value="CoA-transferase_III_domain"/>
</dbReference>